<dbReference type="EMBL" id="CP043311">
    <property type="protein sequence ID" value="QEY63774.1"/>
    <property type="molecule type" value="Genomic_DNA"/>
</dbReference>
<keyword evidence="3" id="KW-0067">ATP-binding</keyword>
<feature type="coiled-coil region" evidence="1">
    <location>
        <begin position="828"/>
        <end position="866"/>
    </location>
</feature>
<dbReference type="GO" id="GO:0005524">
    <property type="term" value="F:ATP binding"/>
    <property type="evidence" value="ECO:0007669"/>
    <property type="project" value="UniProtKB-KW"/>
</dbReference>
<feature type="region of interest" description="Disordered" evidence="2">
    <location>
        <begin position="398"/>
        <end position="451"/>
    </location>
</feature>
<keyword evidence="4" id="KW-1185">Reference proteome</keyword>
<reference evidence="3 4" key="1">
    <citation type="submission" date="2019-08" db="EMBL/GenBank/DDBJ databases">
        <title>Whole-genome Sequencing of e-waste polymer degrading bacterium Pseudomonas sp. strain PE08.</title>
        <authorList>
            <person name="Kirdat K."/>
            <person name="Debbarma P."/>
            <person name="Narawade N."/>
            <person name="Suyal D."/>
            <person name="Thorat V."/>
            <person name="Shouche Y."/>
            <person name="Goel R."/>
            <person name="Yadav A."/>
        </authorList>
    </citation>
    <scope>NUCLEOTIDE SEQUENCE [LARGE SCALE GENOMIC DNA]</scope>
    <source>
        <strain evidence="3 4">PE08</strain>
    </source>
</reference>
<feature type="compositionally biased region" description="Basic and acidic residues" evidence="2">
    <location>
        <begin position="398"/>
        <end position="411"/>
    </location>
</feature>
<organism evidence="3 4">
    <name type="scientific">Metapseudomonas lalkuanensis</name>
    <dbReference type="NCBI Taxonomy" id="2604832"/>
    <lineage>
        <taxon>Bacteria</taxon>
        <taxon>Pseudomonadati</taxon>
        <taxon>Pseudomonadota</taxon>
        <taxon>Gammaproteobacteria</taxon>
        <taxon>Pseudomonadales</taxon>
        <taxon>Pseudomonadaceae</taxon>
        <taxon>Metapseudomonas</taxon>
    </lineage>
</organism>
<evidence type="ECO:0000313" key="4">
    <source>
        <dbReference type="Proteomes" id="UP000327179"/>
    </source>
</evidence>
<feature type="coiled-coil region" evidence="1">
    <location>
        <begin position="612"/>
        <end position="646"/>
    </location>
</feature>
<accession>A0A5J6QMP4</accession>
<dbReference type="AlphaFoldDB" id="A0A5J6QMP4"/>
<keyword evidence="1" id="KW-0175">Coiled coil</keyword>
<evidence type="ECO:0000256" key="2">
    <source>
        <dbReference type="SAM" id="MobiDB-lite"/>
    </source>
</evidence>
<evidence type="ECO:0000313" key="3">
    <source>
        <dbReference type="EMBL" id="QEY63774.1"/>
    </source>
</evidence>
<evidence type="ECO:0000256" key="1">
    <source>
        <dbReference type="SAM" id="Coils"/>
    </source>
</evidence>
<dbReference type="Proteomes" id="UP000327179">
    <property type="component" value="Chromosome"/>
</dbReference>
<dbReference type="RefSeq" id="WP_151134786.1">
    <property type="nucleotide sequence ID" value="NZ_CP043311.1"/>
</dbReference>
<keyword evidence="3" id="KW-0547">Nucleotide-binding</keyword>
<sequence length="1241" mass="139687">MSQLLKIVLIDSLCAGAKAEIAISGNTSVNGTNGIGKSSFLKLIPVFYGAAPGQLVKAGSNRESFANWYLPNASSYIIFEYTNSMNAPRCAIMHRSGDTYAYRLVAHAWEPDLLYRDYEAGELVRAGELIRHLAVKGIDCSPELQPIHYRHIIQFNSGYSHMEKLTDPQKRKLVLALRPSFSLAPKRTDFNGIDNVALALLASAGTFDTMKTTMAEILEQDNSDLGRTLETLNAAPFNKVLENRAGYLLMDELRPKVQSLSQLRIDHQAITRQLGIQKARANHIVARLGEREAARMEALSGLNARETRINEDAYARRQELAVKRGHLQANFTEAADSVSKIESAKEKSEQAGMADLLARADNIGEVIAQRDLKQDHLTKLNAKGLDIRQVYDVRAQKAKDSASAQREEVHSRHNLALEAIQERQDELEDDLRRRKEETEREQRAELEEHEQQRNLLATAAARASVELDHLKKTKVLPSSQNALDAAQHAIDEQAALLAAFQAELAVARGEEKSLQDEQSRLVSAFQGLDKQRSETAKLRDALKEQLNAGAETMLGYLRKNHPSWKDNIARLVPVEILLRTDLNPAMLESPQQSLYGLELALQGLSVPTFASDEALEQEIASLTLRLESIQAEFESLDKQNRVLEDRFRKHAARLSKCQNDESQAAIELASRREQRKALYERAQDEHSAYVEEQSARSAEAQRALAEKDGSIAQLKSVHGRHLLELTTNEKTARDDLAEERARLTEGHKAALQRITEGLNAELQTIENDKSVKLRSEGIDDRENRRLEREINQLDSQIKEITDQRSIIESYRHWVENVLPQLPIRVAEMSDLEGQVARVDRQIADYNEEVKARLREIIDQRKALTLEGQQDEAQARLLNGVLNRLTQVDAVDPGTLLDGFAAQDIDEDVTRLTRQRGVLQKSASEAYRQILSQFRTRQLLHTPQGAAIEQIASQASNAAAEPDLAWLEAAPSLQEYIDVSHPDQKTKLIMQAKNLSDELCDRRTKLLELHRSIQQLGRDATQKAREVLGAFAQIKQFEFRVTSRIQEMSFWSDLSIYDQHYRRWQAMGDGVMPTENFVEALENVARQINEGKFTSDLEQCFDVSVSCNDQGRTKIATNNSELIELSSTGLTKIIVAMIYVSLFELLRKDADFLMSIPIDEALELSPENYVALVNYFNQRGISMLACFPGGAPELLRQFTNRYFLERQADTGTIVVKEYGLDVHEGLDELNEALAAEDEVYLT</sequence>
<dbReference type="Pfam" id="PF12128">
    <property type="entry name" value="DUF3584"/>
    <property type="match status" value="1"/>
</dbReference>
<feature type="compositionally biased region" description="Basic and acidic residues" evidence="2">
    <location>
        <begin position="420"/>
        <end position="451"/>
    </location>
</feature>
<name>A0A5J6QMP4_9GAMM</name>
<protein>
    <submittedName>
        <fullName evidence="3">ATP-binding protein</fullName>
    </submittedName>
</protein>
<gene>
    <name evidence="3" type="ORF">FXN65_17590</name>
</gene>
<feature type="coiled-coil region" evidence="1">
    <location>
        <begin position="748"/>
        <end position="803"/>
    </location>
</feature>
<dbReference type="InterPro" id="IPR021979">
    <property type="entry name" value="DUF3584"/>
</dbReference>
<proteinExistence type="predicted"/>
<dbReference type="KEGG" id="plal:FXN65_17590"/>